<sequence>MTRLDPVAWRLPRCVGLGGVIVCLSACLPDVYPGLCLRLPRLQVGSRARLWPCHDAGMLSW</sequence>
<reference evidence="1" key="1">
    <citation type="submission" date="2018-02" db="EMBL/GenBank/DDBJ databases">
        <title>The genomes of Aspergillus section Nigri reveals drivers in fungal speciation.</title>
        <authorList>
            <consortium name="DOE Joint Genome Institute"/>
            <person name="Vesth T.C."/>
            <person name="Nybo J."/>
            <person name="Theobald S."/>
            <person name="Brandl J."/>
            <person name="Frisvad J.C."/>
            <person name="Nielsen K.F."/>
            <person name="Lyhne E.K."/>
            <person name="Kogle M.E."/>
            <person name="Kuo A."/>
            <person name="Riley R."/>
            <person name="Clum A."/>
            <person name="Nolan M."/>
            <person name="Lipzen A."/>
            <person name="Salamov A."/>
            <person name="Henrissat B."/>
            <person name="Wiebenga A."/>
            <person name="De vries R.P."/>
            <person name="Grigoriev I.V."/>
            <person name="Mortensen U.H."/>
            <person name="Andersen M.R."/>
            <person name="Baker S.E."/>
        </authorList>
    </citation>
    <scope>NUCLEOTIDE SEQUENCE</scope>
    <source>
        <strain evidence="1">CBS 121060</strain>
    </source>
</reference>
<evidence type="ECO:0000313" key="1">
    <source>
        <dbReference type="EMBL" id="RAH68310.1"/>
    </source>
</evidence>
<accession>A0ACD1H3W4</accession>
<gene>
    <name evidence="1" type="ORF">BO66DRAFT_393138</name>
</gene>
<proteinExistence type="predicted"/>
<organism evidence="1 2">
    <name type="scientific">Aspergillus aculeatinus CBS 121060</name>
    <dbReference type="NCBI Taxonomy" id="1448322"/>
    <lineage>
        <taxon>Eukaryota</taxon>
        <taxon>Fungi</taxon>
        <taxon>Dikarya</taxon>
        <taxon>Ascomycota</taxon>
        <taxon>Pezizomycotina</taxon>
        <taxon>Eurotiomycetes</taxon>
        <taxon>Eurotiomycetidae</taxon>
        <taxon>Eurotiales</taxon>
        <taxon>Aspergillaceae</taxon>
        <taxon>Aspergillus</taxon>
        <taxon>Aspergillus subgen. Circumdati</taxon>
    </lineage>
</organism>
<protein>
    <submittedName>
        <fullName evidence="1">Uncharacterized protein</fullName>
    </submittedName>
</protein>
<evidence type="ECO:0000313" key="2">
    <source>
        <dbReference type="Proteomes" id="UP000249661"/>
    </source>
</evidence>
<dbReference type="Proteomes" id="UP000249661">
    <property type="component" value="Unassembled WGS sequence"/>
</dbReference>
<dbReference type="EMBL" id="KZ824967">
    <property type="protein sequence ID" value="RAH68310.1"/>
    <property type="molecule type" value="Genomic_DNA"/>
</dbReference>
<keyword evidence="2" id="KW-1185">Reference proteome</keyword>
<name>A0ACD1H3W4_9EURO</name>